<keyword evidence="1" id="KW-0342">GTP-binding</keyword>
<keyword evidence="4" id="KW-1185">Reference proteome</keyword>
<dbReference type="RefSeq" id="WP_114705547.1">
    <property type="nucleotide sequence ID" value="NZ_QDKL01000001.1"/>
</dbReference>
<dbReference type="NCBIfam" id="TIGR00157">
    <property type="entry name" value="ribosome small subunit-dependent GTPase A"/>
    <property type="match status" value="1"/>
</dbReference>
<organism evidence="3 4">
    <name type="scientific">Halobacteriovorax vibrionivorans</name>
    <dbReference type="NCBI Taxonomy" id="2152716"/>
    <lineage>
        <taxon>Bacteria</taxon>
        <taxon>Pseudomonadati</taxon>
        <taxon>Bdellovibrionota</taxon>
        <taxon>Bacteriovoracia</taxon>
        <taxon>Bacteriovoracales</taxon>
        <taxon>Halobacteriovoraceae</taxon>
        <taxon>Halobacteriovorax</taxon>
    </lineage>
</organism>
<evidence type="ECO:0000259" key="2">
    <source>
        <dbReference type="PROSITE" id="PS50936"/>
    </source>
</evidence>
<dbReference type="EC" id="3.6.1.-" evidence="1"/>
<keyword evidence="1" id="KW-0862">Zinc</keyword>
<feature type="binding site" evidence="1">
    <location>
        <position position="270"/>
    </location>
    <ligand>
        <name>Zn(2+)</name>
        <dbReference type="ChEBI" id="CHEBI:29105"/>
    </ligand>
</feature>
<comment type="cofactor">
    <cofactor evidence="1">
        <name>Zn(2+)</name>
        <dbReference type="ChEBI" id="CHEBI:29105"/>
    </cofactor>
    <text evidence="1">Binds 1 zinc ion per subunit.</text>
</comment>
<comment type="subcellular location">
    <subcellularLocation>
        <location evidence="1">Cytoplasm</location>
    </subcellularLocation>
</comment>
<proteinExistence type="inferred from homology"/>
<feature type="binding site" evidence="1">
    <location>
        <position position="284"/>
    </location>
    <ligand>
        <name>Zn(2+)</name>
        <dbReference type="ChEBI" id="CHEBI:29105"/>
    </ligand>
</feature>
<dbReference type="SUPFAM" id="SSF52540">
    <property type="entry name" value="P-loop containing nucleoside triphosphate hydrolases"/>
    <property type="match status" value="1"/>
</dbReference>
<comment type="caution">
    <text evidence="1">Lacks conserved residue(s) required for the propagation of feature annotation.</text>
</comment>
<dbReference type="Gene3D" id="1.10.40.50">
    <property type="entry name" value="Probable gtpase engc, domain 3"/>
    <property type="match status" value="1"/>
</dbReference>
<dbReference type="PROSITE" id="PS50936">
    <property type="entry name" value="ENGC_GTPASE"/>
    <property type="match status" value="1"/>
</dbReference>
<feature type="binding site" evidence="1">
    <location>
        <position position="275"/>
    </location>
    <ligand>
        <name>Zn(2+)</name>
        <dbReference type="ChEBI" id="CHEBI:29105"/>
    </ligand>
</feature>
<dbReference type="InterPro" id="IPR027417">
    <property type="entry name" value="P-loop_NTPase"/>
</dbReference>
<comment type="caution">
    <text evidence="3">The sequence shown here is derived from an EMBL/GenBank/DDBJ whole genome shotgun (WGS) entry which is preliminary data.</text>
</comment>
<evidence type="ECO:0000313" key="4">
    <source>
        <dbReference type="Proteomes" id="UP000443582"/>
    </source>
</evidence>
<evidence type="ECO:0000313" key="3">
    <source>
        <dbReference type="EMBL" id="RZF22602.1"/>
    </source>
</evidence>
<keyword evidence="1" id="KW-0699">rRNA-binding</keyword>
<gene>
    <name evidence="1 3" type="primary">rsgA</name>
    <name evidence="3" type="ORF">DAY19_02180</name>
</gene>
<evidence type="ECO:0000256" key="1">
    <source>
        <dbReference type="HAMAP-Rule" id="MF_01820"/>
    </source>
</evidence>
<protein>
    <recommendedName>
        <fullName evidence="1">Small ribosomal subunit biogenesis GTPase RsgA</fullName>
        <ecNumber evidence="1">3.6.1.-</ecNumber>
    </recommendedName>
</protein>
<dbReference type="InterPro" id="IPR010914">
    <property type="entry name" value="RsgA_GTPase_dom"/>
</dbReference>
<comment type="similarity">
    <text evidence="1">Belongs to the TRAFAC class YlqF/YawG GTPase family. RsgA subfamily.</text>
</comment>
<dbReference type="Pfam" id="PF03193">
    <property type="entry name" value="RsgA_GTPase"/>
    <property type="match status" value="1"/>
</dbReference>
<dbReference type="PANTHER" id="PTHR32120:SF11">
    <property type="entry name" value="SMALL RIBOSOMAL SUBUNIT BIOGENESIS GTPASE RSGA 1, MITOCHONDRIAL-RELATED"/>
    <property type="match status" value="1"/>
</dbReference>
<keyword evidence="1" id="KW-0963">Cytoplasm</keyword>
<dbReference type="HAMAP" id="MF_01820">
    <property type="entry name" value="GTPase_RsgA"/>
    <property type="match status" value="1"/>
</dbReference>
<feature type="domain" description="EngC GTPase" evidence="2">
    <location>
        <begin position="88"/>
        <end position="244"/>
    </location>
</feature>
<dbReference type="PANTHER" id="PTHR32120">
    <property type="entry name" value="SMALL RIBOSOMAL SUBUNIT BIOGENESIS GTPASE RSGA"/>
    <property type="match status" value="1"/>
</dbReference>
<comment type="subunit">
    <text evidence="1">Monomer. Associates with 30S ribosomal subunit, binds 16S rRNA.</text>
</comment>
<feature type="binding site" evidence="1">
    <location>
        <begin position="128"/>
        <end position="131"/>
    </location>
    <ligand>
        <name>GTP</name>
        <dbReference type="ChEBI" id="CHEBI:37565"/>
    </ligand>
</feature>
<reference evidence="4" key="1">
    <citation type="journal article" date="2019" name="Int. J. Syst. Evol. Microbiol.">
        <title>Halobacteriovorax valvorus sp. nov., a novel prokaryotic predator isolated from coastal seawater of China.</title>
        <authorList>
            <person name="Chen M.-X."/>
        </authorList>
    </citation>
    <scope>NUCLEOTIDE SEQUENCE [LARGE SCALE GENOMIC DNA]</scope>
    <source>
        <strain evidence="4">BL9</strain>
    </source>
</reference>
<keyword evidence="1" id="KW-0479">Metal-binding</keyword>
<dbReference type="CDD" id="cd01854">
    <property type="entry name" value="YjeQ_EngC"/>
    <property type="match status" value="1"/>
</dbReference>
<comment type="function">
    <text evidence="1">One of several proteins that assist in the late maturation steps of the functional core of the 30S ribosomal subunit. Helps release RbfA from mature subunits. May play a role in the assembly of ribosomal proteins into the subunit. Circularly permuted GTPase that catalyzes slow GTP hydrolysis, GTPase activity is stimulated by the 30S ribosomal subunit.</text>
</comment>
<keyword evidence="1" id="KW-0378">Hydrolase</keyword>
<dbReference type="EMBL" id="QDKL01000001">
    <property type="protein sequence ID" value="RZF22602.1"/>
    <property type="molecule type" value="Genomic_DNA"/>
</dbReference>
<keyword evidence="1" id="KW-0690">Ribosome biogenesis</keyword>
<dbReference type="InterPro" id="IPR004881">
    <property type="entry name" value="Ribosome_biogen_GTPase_RsgA"/>
</dbReference>
<accession>A0ABY0IJ02</accession>
<keyword evidence="1" id="KW-0547">Nucleotide-binding</keyword>
<sequence length="329" mass="37564">MSENAIKAKIIRSHQRDFDCLIEGTKDVVKATALGNLLKKGETLVVGDNVCLETIPETGEYLIKEALERKNEIFRVLVRVSKKKVTAANCDYLVILSSAARPKFKRGIVDRFLVRAFQWGVEPIVVFNKMDGYDPEEFDIQYEVLRLKELGVKYFEICALDQNYETQYLKGGMHEFKEALKGKTALFVGQSGVGKSETISCLSDGEVELKTKKVGKVGKGSHTTTWSEIVDLGDFYLIDSPGIRSFSLDDIDPEELIEYFPDLKEISRHCQFSNCTHEPHNKGCAFYSEEYDPDTEEGLMIHSRLESYHLFYSEISETPFWQKKKKYSK</sequence>
<keyword evidence="1" id="KW-0694">RNA-binding</keyword>
<dbReference type="Proteomes" id="UP000443582">
    <property type="component" value="Unassembled WGS sequence"/>
</dbReference>
<name>A0ABY0IJ02_9BACT</name>
<feature type="binding site" evidence="1">
    <location>
        <position position="277"/>
    </location>
    <ligand>
        <name>Zn(2+)</name>
        <dbReference type="ChEBI" id="CHEBI:29105"/>
    </ligand>
</feature>
<dbReference type="Gene3D" id="3.40.50.300">
    <property type="entry name" value="P-loop containing nucleotide triphosphate hydrolases"/>
    <property type="match status" value="1"/>
</dbReference>